<evidence type="ECO:0000256" key="6">
    <source>
        <dbReference type="ARBA" id="ARBA00023136"/>
    </source>
</evidence>
<evidence type="ECO:0000256" key="7">
    <source>
        <dbReference type="RuleBase" id="RU003879"/>
    </source>
</evidence>
<comment type="caution">
    <text evidence="9">The sequence shown here is derived from an EMBL/GenBank/DDBJ whole genome shotgun (WGS) entry which is preliminary data.</text>
</comment>
<keyword evidence="4 7" id="KW-0812">Transmembrane</keyword>
<dbReference type="AlphaFoldDB" id="A0A562BMX5"/>
<dbReference type="PANTHER" id="PTHR30558">
    <property type="entry name" value="EXBD MEMBRANE COMPONENT OF PMF-DRIVEN MACROMOLECULE IMPORT SYSTEM"/>
    <property type="match status" value="1"/>
</dbReference>
<organism evidence="9 10">
    <name type="scientific">Cupriavidus gilardii J11</name>
    <dbReference type="NCBI Taxonomy" id="936133"/>
    <lineage>
        <taxon>Bacteria</taxon>
        <taxon>Pseudomonadati</taxon>
        <taxon>Pseudomonadota</taxon>
        <taxon>Betaproteobacteria</taxon>
        <taxon>Burkholderiales</taxon>
        <taxon>Burkholderiaceae</taxon>
        <taxon>Cupriavidus</taxon>
    </lineage>
</organism>
<evidence type="ECO:0000256" key="5">
    <source>
        <dbReference type="ARBA" id="ARBA00022989"/>
    </source>
</evidence>
<proteinExistence type="inferred from homology"/>
<dbReference type="Proteomes" id="UP000318141">
    <property type="component" value="Unassembled WGS sequence"/>
</dbReference>
<dbReference type="GO" id="GO:0022857">
    <property type="term" value="F:transmembrane transporter activity"/>
    <property type="evidence" value="ECO:0007669"/>
    <property type="project" value="InterPro"/>
</dbReference>
<keyword evidence="5 8" id="KW-1133">Transmembrane helix</keyword>
<dbReference type="Pfam" id="PF02472">
    <property type="entry name" value="ExbD"/>
    <property type="match status" value="1"/>
</dbReference>
<reference evidence="9 10" key="1">
    <citation type="submission" date="2019-07" db="EMBL/GenBank/DDBJ databases">
        <title>Genome sequencing of lignin-degrading bacterial isolates.</title>
        <authorList>
            <person name="Gladden J."/>
        </authorList>
    </citation>
    <scope>NUCLEOTIDE SEQUENCE [LARGE SCALE GENOMIC DNA]</scope>
    <source>
        <strain evidence="9 10">J11</strain>
    </source>
</reference>
<dbReference type="OrthoDB" id="424972at2"/>
<protein>
    <submittedName>
        <fullName evidence="9">Biopolymer transport protein ExbD</fullName>
    </submittedName>
</protein>
<feature type="transmembrane region" description="Helical" evidence="8">
    <location>
        <begin position="16"/>
        <end position="36"/>
    </location>
</feature>
<evidence type="ECO:0000313" key="10">
    <source>
        <dbReference type="Proteomes" id="UP000318141"/>
    </source>
</evidence>
<keyword evidence="10" id="KW-1185">Reference proteome</keyword>
<dbReference type="GO" id="GO:0005886">
    <property type="term" value="C:plasma membrane"/>
    <property type="evidence" value="ECO:0007669"/>
    <property type="project" value="UniProtKB-SubCell"/>
</dbReference>
<sequence length="154" mass="16631">MRFRTHPRRDEPEINLIPLIDVLLVILIFLMITTTYSRFTELRIQLPQAQAEPAANAPPRIVVSVSAKGTYAVDRQVLPDTGGDQAVGALTERLRRAAAASTEPPVVIVNADAQASHQAVINVMEAARLAGLPRLTFATQTSQAAQTAPTGARR</sequence>
<dbReference type="GO" id="GO:0015031">
    <property type="term" value="P:protein transport"/>
    <property type="evidence" value="ECO:0007669"/>
    <property type="project" value="UniProtKB-KW"/>
</dbReference>
<keyword evidence="7" id="KW-0653">Protein transport</keyword>
<evidence type="ECO:0000256" key="2">
    <source>
        <dbReference type="ARBA" id="ARBA00005811"/>
    </source>
</evidence>
<keyword evidence="3" id="KW-1003">Cell membrane</keyword>
<comment type="similarity">
    <text evidence="2 7">Belongs to the ExbD/TolR family.</text>
</comment>
<dbReference type="PANTHER" id="PTHR30558:SF3">
    <property type="entry name" value="BIOPOLYMER TRANSPORT PROTEIN EXBD-RELATED"/>
    <property type="match status" value="1"/>
</dbReference>
<dbReference type="EMBL" id="VLJN01000014">
    <property type="protein sequence ID" value="TWG86280.1"/>
    <property type="molecule type" value="Genomic_DNA"/>
</dbReference>
<comment type="subcellular location">
    <subcellularLocation>
        <location evidence="1">Cell membrane</location>
        <topology evidence="1">Single-pass membrane protein</topology>
    </subcellularLocation>
    <subcellularLocation>
        <location evidence="7">Cell membrane</location>
        <topology evidence="7">Single-pass type II membrane protein</topology>
    </subcellularLocation>
</comment>
<evidence type="ECO:0000313" key="9">
    <source>
        <dbReference type="EMBL" id="TWG86280.1"/>
    </source>
</evidence>
<name>A0A562BMX5_9BURK</name>
<evidence type="ECO:0000256" key="8">
    <source>
        <dbReference type="SAM" id="Phobius"/>
    </source>
</evidence>
<evidence type="ECO:0000256" key="4">
    <source>
        <dbReference type="ARBA" id="ARBA00022692"/>
    </source>
</evidence>
<dbReference type="Gene3D" id="3.30.420.270">
    <property type="match status" value="1"/>
</dbReference>
<dbReference type="InterPro" id="IPR003400">
    <property type="entry name" value="ExbD"/>
</dbReference>
<keyword evidence="7" id="KW-0813">Transport</keyword>
<evidence type="ECO:0000256" key="3">
    <source>
        <dbReference type="ARBA" id="ARBA00022475"/>
    </source>
</evidence>
<evidence type="ECO:0000256" key="1">
    <source>
        <dbReference type="ARBA" id="ARBA00004162"/>
    </source>
</evidence>
<gene>
    <name evidence="9" type="ORF">L602_002100000690</name>
</gene>
<keyword evidence="6 8" id="KW-0472">Membrane</keyword>
<accession>A0A562BMX5</accession>